<feature type="transmembrane region" description="Helical" evidence="1">
    <location>
        <begin position="162"/>
        <end position="182"/>
    </location>
</feature>
<organism evidence="3 4">
    <name type="scientific">Jeotgalibacillus terrae</name>
    <dbReference type="NCBI Taxonomy" id="587735"/>
    <lineage>
        <taxon>Bacteria</taxon>
        <taxon>Bacillati</taxon>
        <taxon>Bacillota</taxon>
        <taxon>Bacilli</taxon>
        <taxon>Bacillales</taxon>
        <taxon>Caryophanaceae</taxon>
        <taxon>Jeotgalibacillus</taxon>
    </lineage>
</organism>
<gene>
    <name evidence="3" type="ORF">ACFS5P_14165</name>
</gene>
<feature type="transmembrane region" description="Helical" evidence="1">
    <location>
        <begin position="109"/>
        <end position="131"/>
    </location>
</feature>
<feature type="transmembrane region" description="Helical" evidence="1">
    <location>
        <begin position="47"/>
        <end position="70"/>
    </location>
</feature>
<proteinExistence type="predicted"/>
<feature type="transmembrane region" description="Helical" evidence="1">
    <location>
        <begin position="138"/>
        <end position="156"/>
    </location>
</feature>
<keyword evidence="1" id="KW-0812">Transmembrane</keyword>
<name>A0ABW5ZJJ0_9BACL</name>
<evidence type="ECO:0000313" key="3">
    <source>
        <dbReference type="EMBL" id="MFD2913027.1"/>
    </source>
</evidence>
<dbReference type="EMBL" id="JBHUPG010000027">
    <property type="protein sequence ID" value="MFD2913027.1"/>
    <property type="molecule type" value="Genomic_DNA"/>
</dbReference>
<evidence type="ECO:0000259" key="2">
    <source>
        <dbReference type="Pfam" id="PF02517"/>
    </source>
</evidence>
<feature type="transmembrane region" description="Helical" evidence="1">
    <location>
        <begin position="82"/>
        <end position="103"/>
    </location>
</feature>
<keyword evidence="4" id="KW-1185">Reference proteome</keyword>
<dbReference type="Proteomes" id="UP001597561">
    <property type="component" value="Unassembled WGS sequence"/>
</dbReference>
<accession>A0ABW5ZJJ0</accession>
<evidence type="ECO:0000313" key="4">
    <source>
        <dbReference type="Proteomes" id="UP001597561"/>
    </source>
</evidence>
<evidence type="ECO:0000256" key="1">
    <source>
        <dbReference type="SAM" id="Phobius"/>
    </source>
</evidence>
<reference evidence="4" key="1">
    <citation type="journal article" date="2019" name="Int. J. Syst. Evol. Microbiol.">
        <title>The Global Catalogue of Microorganisms (GCM) 10K type strain sequencing project: providing services to taxonomists for standard genome sequencing and annotation.</title>
        <authorList>
            <consortium name="The Broad Institute Genomics Platform"/>
            <consortium name="The Broad Institute Genome Sequencing Center for Infectious Disease"/>
            <person name="Wu L."/>
            <person name="Ma J."/>
        </authorList>
    </citation>
    <scope>NUCLEOTIDE SEQUENCE [LARGE SCALE GENOMIC DNA]</scope>
    <source>
        <strain evidence="4">KCTC 13528</strain>
    </source>
</reference>
<keyword evidence="1" id="KW-1133">Transmembrane helix</keyword>
<feature type="domain" description="CAAX prenyl protease 2/Lysostaphin resistance protein A-like" evidence="2">
    <location>
        <begin position="94"/>
        <end position="175"/>
    </location>
</feature>
<dbReference type="RefSeq" id="WP_204727718.1">
    <property type="nucleotide sequence ID" value="NZ_JAFBDK010000001.1"/>
</dbReference>
<comment type="caution">
    <text evidence="3">The sequence shown here is derived from an EMBL/GenBank/DDBJ whole genome shotgun (WGS) entry which is preliminary data.</text>
</comment>
<dbReference type="Pfam" id="PF02517">
    <property type="entry name" value="Rce1-like"/>
    <property type="match status" value="1"/>
</dbReference>
<sequence length="188" mass="21406">MNKQQSYTGRELISAVYATQIILIIISIFLGFILFNSFSDFTQLFQINTEILIISFITGAAIVLIDLLLMKVFPEQSFDDGGVNRTLFSSLRPAHILLLTGLIAFSEELLFRGILQTHIGLMGASMIFIAIHFRYLKNLFLLVNVTCLSFILGFVYESTESLWSVIIIHFIIDYILGIYIHYTYKEGD</sequence>
<dbReference type="InterPro" id="IPR003675">
    <property type="entry name" value="Rce1/LyrA-like_dom"/>
</dbReference>
<protein>
    <submittedName>
        <fullName evidence="3">Type II CAAX prenyl endopeptidase Rce1 family protein</fullName>
    </submittedName>
</protein>
<keyword evidence="1" id="KW-0472">Membrane</keyword>
<feature type="transmembrane region" description="Helical" evidence="1">
    <location>
        <begin position="12"/>
        <end position="35"/>
    </location>
</feature>